<protein>
    <recommendedName>
        <fullName evidence="1">RES domain-containing protein</fullName>
    </recommendedName>
</protein>
<dbReference type="Proteomes" id="UP001501742">
    <property type="component" value="Unassembled WGS sequence"/>
</dbReference>
<dbReference type="RefSeq" id="WP_204610617.1">
    <property type="nucleotide sequence ID" value="NZ_BAAAJX010000005.1"/>
</dbReference>
<dbReference type="Pfam" id="PF08808">
    <property type="entry name" value="RES"/>
    <property type="match status" value="1"/>
</dbReference>
<keyword evidence="3" id="KW-1185">Reference proteome</keyword>
<feature type="domain" description="RES" evidence="1">
    <location>
        <begin position="16"/>
        <end position="159"/>
    </location>
</feature>
<evidence type="ECO:0000259" key="1">
    <source>
        <dbReference type="Pfam" id="PF08808"/>
    </source>
</evidence>
<evidence type="ECO:0000313" key="3">
    <source>
        <dbReference type="Proteomes" id="UP001501742"/>
    </source>
</evidence>
<dbReference type="EMBL" id="BAAAJX010000005">
    <property type="protein sequence ID" value="GAA1493164.1"/>
    <property type="molecule type" value="Genomic_DNA"/>
</dbReference>
<accession>A0ABP4K4W5</accession>
<evidence type="ECO:0000313" key="2">
    <source>
        <dbReference type="EMBL" id="GAA1493164.1"/>
    </source>
</evidence>
<organism evidence="2 3">
    <name type="scientific">Curtobacterium herbarum</name>
    <dbReference type="NCBI Taxonomy" id="150122"/>
    <lineage>
        <taxon>Bacteria</taxon>
        <taxon>Bacillati</taxon>
        <taxon>Actinomycetota</taxon>
        <taxon>Actinomycetes</taxon>
        <taxon>Micrococcales</taxon>
        <taxon>Microbacteriaceae</taxon>
        <taxon>Curtobacterium</taxon>
    </lineage>
</organism>
<sequence length="171" mass="18404">MTGTDSVFAPFLRGTFYRAVDPLYRQDALSGSRSAGRYSRADEPTLYLSSSVDGVHAAMIAHKAARSAALEIIEVDVNAFGIVDLRDAAAVHAAGIDLADAVAPWQEIAARGGTPSSWMVRDRLIELGANGLIDPSRTSPGLWHLVLFRWNEPGAPSVRLREAPLPDDAQH</sequence>
<proteinExistence type="predicted"/>
<gene>
    <name evidence="2" type="ORF">GCM10009627_15100</name>
</gene>
<name>A0ABP4K4W5_9MICO</name>
<dbReference type="InterPro" id="IPR014914">
    <property type="entry name" value="RES_dom"/>
</dbReference>
<comment type="caution">
    <text evidence="2">The sequence shown here is derived from an EMBL/GenBank/DDBJ whole genome shotgun (WGS) entry which is preliminary data.</text>
</comment>
<reference evidence="3" key="1">
    <citation type="journal article" date="2019" name="Int. J. Syst. Evol. Microbiol.">
        <title>The Global Catalogue of Microorganisms (GCM) 10K type strain sequencing project: providing services to taxonomists for standard genome sequencing and annotation.</title>
        <authorList>
            <consortium name="The Broad Institute Genomics Platform"/>
            <consortium name="The Broad Institute Genome Sequencing Center for Infectious Disease"/>
            <person name="Wu L."/>
            <person name="Ma J."/>
        </authorList>
    </citation>
    <scope>NUCLEOTIDE SEQUENCE [LARGE SCALE GENOMIC DNA]</scope>
    <source>
        <strain evidence="3">JCM 12140</strain>
    </source>
</reference>